<gene>
    <name evidence="7" type="ordered locus">Plav_1154</name>
</gene>
<dbReference type="eggNOG" id="COG0365">
    <property type="taxonomic scope" value="Bacteria"/>
</dbReference>
<dbReference type="NCBIfam" id="TIGR01217">
    <property type="entry name" value="ac_ac_CoA_syn"/>
    <property type="match status" value="1"/>
</dbReference>
<evidence type="ECO:0000259" key="5">
    <source>
        <dbReference type="Pfam" id="PF00501"/>
    </source>
</evidence>
<organism evidence="7 8">
    <name type="scientific">Parvibaculum lavamentivorans (strain DS-1 / DSM 13023 / NCIMB 13966)</name>
    <dbReference type="NCBI Taxonomy" id="402881"/>
    <lineage>
        <taxon>Bacteria</taxon>
        <taxon>Pseudomonadati</taxon>
        <taxon>Pseudomonadota</taxon>
        <taxon>Alphaproteobacteria</taxon>
        <taxon>Hyphomicrobiales</taxon>
        <taxon>Parvibaculaceae</taxon>
        <taxon>Parvibaculum</taxon>
    </lineage>
</organism>
<evidence type="ECO:0000313" key="7">
    <source>
        <dbReference type="EMBL" id="ABS62775.1"/>
    </source>
</evidence>
<feature type="domain" description="Acetyl-coenzyme A synthetase N-terminal" evidence="6">
    <location>
        <begin position="38"/>
        <end position="90"/>
    </location>
</feature>
<keyword evidence="3" id="KW-0547">Nucleotide-binding</keyword>
<dbReference type="EMBL" id="CP000774">
    <property type="protein sequence ID" value="ABS62775.1"/>
    <property type="molecule type" value="Genomic_DNA"/>
</dbReference>
<evidence type="ECO:0000256" key="2">
    <source>
        <dbReference type="ARBA" id="ARBA00022598"/>
    </source>
</evidence>
<keyword evidence="2" id="KW-0436">Ligase</keyword>
<dbReference type="Gene3D" id="3.30.300.30">
    <property type="match status" value="1"/>
</dbReference>
<dbReference type="GO" id="GO:0030729">
    <property type="term" value="F:acetoacetate-CoA ligase activity"/>
    <property type="evidence" value="ECO:0007669"/>
    <property type="project" value="InterPro"/>
</dbReference>
<dbReference type="Proteomes" id="UP000006377">
    <property type="component" value="Chromosome"/>
</dbReference>
<dbReference type="KEGG" id="pla:Plav_1154"/>
<dbReference type="HOGENOM" id="CLU_000022_3_3_5"/>
<dbReference type="PANTHER" id="PTHR42921:SF1">
    <property type="entry name" value="ACETOACETYL-COA SYNTHETASE"/>
    <property type="match status" value="1"/>
</dbReference>
<dbReference type="RefSeq" id="WP_012110040.1">
    <property type="nucleotide sequence ID" value="NC_009719.1"/>
</dbReference>
<dbReference type="Pfam" id="PF00501">
    <property type="entry name" value="AMP-binding"/>
    <property type="match status" value="1"/>
</dbReference>
<dbReference type="InterPro" id="IPR032387">
    <property type="entry name" value="ACAS_N"/>
</dbReference>
<evidence type="ECO:0000256" key="1">
    <source>
        <dbReference type="ARBA" id="ARBA00006432"/>
    </source>
</evidence>
<evidence type="ECO:0000256" key="3">
    <source>
        <dbReference type="ARBA" id="ARBA00022741"/>
    </source>
</evidence>
<dbReference type="InterPro" id="IPR042099">
    <property type="entry name" value="ANL_N_sf"/>
</dbReference>
<dbReference type="InterPro" id="IPR045851">
    <property type="entry name" value="AMP-bd_C_sf"/>
</dbReference>
<dbReference type="STRING" id="402881.Plav_1154"/>
<dbReference type="NCBIfam" id="NF002937">
    <property type="entry name" value="PRK03584.1"/>
    <property type="match status" value="1"/>
</dbReference>
<keyword evidence="4" id="KW-0067">ATP-binding</keyword>
<dbReference type="InterPro" id="IPR000873">
    <property type="entry name" value="AMP-dep_synth/lig_dom"/>
</dbReference>
<dbReference type="Gene3D" id="3.40.50.12780">
    <property type="entry name" value="N-terminal domain of ligase-like"/>
    <property type="match status" value="1"/>
</dbReference>
<name>A7HS92_PARL1</name>
<dbReference type="PANTHER" id="PTHR42921">
    <property type="entry name" value="ACETOACETYL-COA SYNTHETASE"/>
    <property type="match status" value="1"/>
</dbReference>
<dbReference type="InterPro" id="IPR005914">
    <property type="entry name" value="Acac_CoA_synth"/>
</dbReference>
<dbReference type="InterPro" id="IPR020845">
    <property type="entry name" value="AMP-binding_CS"/>
</dbReference>
<comment type="similarity">
    <text evidence="1">Belongs to the ATP-dependent AMP-binding enzyme family.</text>
</comment>
<dbReference type="OrthoDB" id="9803968at2"/>
<keyword evidence="8" id="KW-1185">Reference proteome</keyword>
<dbReference type="AlphaFoldDB" id="A7HS92"/>
<accession>A7HS92</accession>
<proteinExistence type="inferred from homology"/>
<protein>
    <submittedName>
        <fullName evidence="7">Acetoacetyl-CoA synthase</fullName>
    </submittedName>
</protein>
<evidence type="ECO:0000259" key="6">
    <source>
        <dbReference type="Pfam" id="PF16177"/>
    </source>
</evidence>
<feature type="domain" description="AMP-dependent synthetase/ligase" evidence="5">
    <location>
        <begin position="99"/>
        <end position="476"/>
    </location>
</feature>
<sequence length="666" mass="73497">MANMGDLLWSPSEGMVADANVTAFIAWLNARGHSFGGYEDLRRWSVADIAAFWEAVWQFFGVTSSTPYECVLRDEKMPGAEWFPGARVNYIRTLLSKGSGNKTAIHAAGEEGKARKISWDELKTQVFKVATALRELGIGPGDRVVSYMPNVPEAAVAFFATASIGAVWSSCSPDFGAASVIDRFSQIAPKLLFATDSYRYGGKNFDRRAEVRAMVDALPSLQHVVHVAGADPDYGSEPLTAEAIAWGKLISRPAVSETRFVFEDTRFDHPLWIVYSSGTTGLPKPFVHGHGGVLLEALKFTHFHLNLKPDSCMFYFTTTGWVMWNILLSGLVAGSAVVLYDGNPMTPKPDRLWELAAETGMTLFGASPTFLNGQMKLGIVPNKIYDLERMKSILLGGSPVMPEHMEWCFENLHPDMWVTSQSGGTDVASAFVGGVPTLPVHAGEIQARCLGVDVHAFDDKGESVIGEVGELVVSKPMPSMPLFFWNDEGGHRYHDSYFDTYTDHWRHGDYFKVNERGGCFILGRSDSTLNRYGVRIGTAEIYRTIEGLEEIEDSIIVNLDLPGGNFFMPLFVVLKDGVALSDAVREKINKSLREKYSPRHVPDRIYEIDAVPYTLTGKKMEVPVRKILLGVPVDKAASRDAMANPSAIDYFRDFAATQTEYSTAAD</sequence>
<reference evidence="7 8" key="1">
    <citation type="journal article" date="2011" name="Stand. Genomic Sci.">
        <title>Complete genome sequence of Parvibaculum lavamentivorans type strain (DS-1(T)).</title>
        <authorList>
            <person name="Schleheck D."/>
            <person name="Weiss M."/>
            <person name="Pitluck S."/>
            <person name="Bruce D."/>
            <person name="Land M.L."/>
            <person name="Han S."/>
            <person name="Saunders E."/>
            <person name="Tapia R."/>
            <person name="Detter C."/>
            <person name="Brettin T."/>
            <person name="Han J."/>
            <person name="Woyke T."/>
            <person name="Goodwin L."/>
            <person name="Pennacchio L."/>
            <person name="Nolan M."/>
            <person name="Cook A.M."/>
            <person name="Kjelleberg S."/>
            <person name="Thomas T."/>
        </authorList>
    </citation>
    <scope>NUCLEOTIDE SEQUENCE [LARGE SCALE GENOMIC DNA]</scope>
    <source>
        <strain evidence="8">DS-1 / DSM 13023 / NCIMB 13966</strain>
    </source>
</reference>
<dbReference type="GO" id="GO:0006629">
    <property type="term" value="P:lipid metabolic process"/>
    <property type="evidence" value="ECO:0007669"/>
    <property type="project" value="InterPro"/>
</dbReference>
<evidence type="ECO:0000256" key="4">
    <source>
        <dbReference type="ARBA" id="ARBA00022840"/>
    </source>
</evidence>
<dbReference type="PROSITE" id="PS00455">
    <property type="entry name" value="AMP_BINDING"/>
    <property type="match status" value="1"/>
</dbReference>
<dbReference type="Pfam" id="PF16177">
    <property type="entry name" value="ACAS_N"/>
    <property type="match status" value="1"/>
</dbReference>
<dbReference type="GO" id="GO:0005524">
    <property type="term" value="F:ATP binding"/>
    <property type="evidence" value="ECO:0007669"/>
    <property type="project" value="UniProtKB-KW"/>
</dbReference>
<evidence type="ECO:0000313" key="8">
    <source>
        <dbReference type="Proteomes" id="UP000006377"/>
    </source>
</evidence>
<dbReference type="SUPFAM" id="SSF56801">
    <property type="entry name" value="Acetyl-CoA synthetase-like"/>
    <property type="match status" value="1"/>
</dbReference>